<sequence>MTRLLLPHLARAVPWSPFAAAVLLAAVAQLPTLLRDDPAPTSVLFGLRIAAAALGAAAGFALPDLMASTVITPAPRWRRQWLRIALPLLPAVVLWAGLYLVVRGLVRPEMVWPDGFVVLQATVCGLLPVAFAALGARYRDTAVAALTGPVTQGVVLVGSLFLSDRSSPWTVPAAAGWTVAQRAWPVAFVLLLAVLLTANREVVRTSSR</sequence>
<feature type="transmembrane region" description="Helical" evidence="1">
    <location>
        <begin position="117"/>
        <end position="136"/>
    </location>
</feature>
<evidence type="ECO:0000313" key="2">
    <source>
        <dbReference type="EMBL" id="GIE66633.1"/>
    </source>
</evidence>
<dbReference type="EMBL" id="BOMS01000040">
    <property type="protein sequence ID" value="GIE66633.1"/>
    <property type="molecule type" value="Genomic_DNA"/>
</dbReference>
<evidence type="ECO:0000256" key="1">
    <source>
        <dbReference type="SAM" id="Phobius"/>
    </source>
</evidence>
<feature type="transmembrane region" description="Helical" evidence="1">
    <location>
        <begin position="43"/>
        <end position="63"/>
    </location>
</feature>
<accession>A0ABQ4B7L7</accession>
<keyword evidence="1" id="KW-0472">Membrane</keyword>
<name>A0ABQ4B7L7_9ACTN</name>
<feature type="transmembrane region" description="Helical" evidence="1">
    <location>
        <begin position="12"/>
        <end position="31"/>
    </location>
</feature>
<feature type="transmembrane region" description="Helical" evidence="1">
    <location>
        <begin position="143"/>
        <end position="162"/>
    </location>
</feature>
<dbReference type="Proteomes" id="UP000624709">
    <property type="component" value="Unassembled WGS sequence"/>
</dbReference>
<keyword evidence="1" id="KW-1133">Transmembrane helix</keyword>
<feature type="transmembrane region" description="Helical" evidence="1">
    <location>
        <begin position="84"/>
        <end position="105"/>
    </location>
</feature>
<reference evidence="2 3" key="1">
    <citation type="submission" date="2021-01" db="EMBL/GenBank/DDBJ databases">
        <title>Whole genome shotgun sequence of Actinoplanes palleronii NBRC 14916.</title>
        <authorList>
            <person name="Komaki H."/>
            <person name="Tamura T."/>
        </authorList>
    </citation>
    <scope>NUCLEOTIDE SEQUENCE [LARGE SCALE GENOMIC DNA]</scope>
    <source>
        <strain evidence="2 3">NBRC 14916</strain>
    </source>
</reference>
<proteinExistence type="predicted"/>
<organism evidence="2 3">
    <name type="scientific">Actinoplanes palleronii</name>
    <dbReference type="NCBI Taxonomy" id="113570"/>
    <lineage>
        <taxon>Bacteria</taxon>
        <taxon>Bacillati</taxon>
        <taxon>Actinomycetota</taxon>
        <taxon>Actinomycetes</taxon>
        <taxon>Micromonosporales</taxon>
        <taxon>Micromonosporaceae</taxon>
        <taxon>Actinoplanes</taxon>
    </lineage>
</organism>
<keyword evidence="3" id="KW-1185">Reference proteome</keyword>
<dbReference type="RefSeq" id="WP_203825323.1">
    <property type="nucleotide sequence ID" value="NZ_BAAATY010000007.1"/>
</dbReference>
<comment type="caution">
    <text evidence="2">The sequence shown here is derived from an EMBL/GenBank/DDBJ whole genome shotgun (WGS) entry which is preliminary data.</text>
</comment>
<feature type="transmembrane region" description="Helical" evidence="1">
    <location>
        <begin position="182"/>
        <end position="198"/>
    </location>
</feature>
<evidence type="ECO:0000313" key="3">
    <source>
        <dbReference type="Proteomes" id="UP000624709"/>
    </source>
</evidence>
<keyword evidence="1" id="KW-0812">Transmembrane</keyword>
<gene>
    <name evidence="2" type="ORF">Apa02nite_027410</name>
</gene>
<protein>
    <submittedName>
        <fullName evidence="2">Uncharacterized protein</fullName>
    </submittedName>
</protein>